<comment type="similarity">
    <text evidence="1">Belongs to the nitroreductase family.</text>
</comment>
<dbReference type="RefSeq" id="WP_090549462.1">
    <property type="nucleotide sequence ID" value="NZ_FNFP01000001.1"/>
</dbReference>
<protein>
    <submittedName>
        <fullName evidence="4">Nitroreductase</fullName>
    </submittedName>
</protein>
<evidence type="ECO:0000256" key="1">
    <source>
        <dbReference type="ARBA" id="ARBA00007118"/>
    </source>
</evidence>
<dbReference type="STRING" id="393762.SAMN05660472_00359"/>
<keyword evidence="2" id="KW-0560">Oxidoreductase</keyword>
<feature type="domain" description="Nitroreductase" evidence="3">
    <location>
        <begin position="7"/>
        <end position="60"/>
    </location>
</feature>
<dbReference type="AlphaFoldDB" id="A0A1G8XXY4"/>
<dbReference type="Pfam" id="PF00881">
    <property type="entry name" value="Nitroreductase"/>
    <property type="match status" value="2"/>
</dbReference>
<evidence type="ECO:0000256" key="2">
    <source>
        <dbReference type="ARBA" id="ARBA00023002"/>
    </source>
</evidence>
<dbReference type="InterPro" id="IPR000415">
    <property type="entry name" value="Nitroreductase-like"/>
</dbReference>
<feature type="domain" description="Nitroreductase" evidence="3">
    <location>
        <begin position="69"/>
        <end position="149"/>
    </location>
</feature>
<dbReference type="SUPFAM" id="SSF55469">
    <property type="entry name" value="FMN-dependent nitroreductase-like"/>
    <property type="match status" value="1"/>
</dbReference>
<gene>
    <name evidence="4" type="ORF">SAMN05660472_00359</name>
</gene>
<sequence length="179" mass="20163">MDLIKAIRERRSIRKFQDTKVSREKIIDIIDKAIWAPSGSNTQAWRFIIIDEEAQQKKLKLFAPGLSGNPPVTLAICMDLKEAEKKGGRLGSNELVLYDAGIVCQNIGLLALEHKLGTCIVASFNKKGVQEILGLPNEVKPFLLMSLGYPEIVPSPPVRKKMGEIIYWQRYGKEEEQIE</sequence>
<accession>A0A1G8XXY4</accession>
<name>A0A1G8XXY4_9FIRM</name>
<dbReference type="Gene3D" id="3.40.109.10">
    <property type="entry name" value="NADH Oxidase"/>
    <property type="match status" value="1"/>
</dbReference>
<reference evidence="4 5" key="1">
    <citation type="submission" date="2016-10" db="EMBL/GenBank/DDBJ databases">
        <authorList>
            <person name="de Groot N.N."/>
        </authorList>
    </citation>
    <scope>NUCLEOTIDE SEQUENCE [LARGE SCALE GENOMIC DNA]</scope>
    <source>
        <strain evidence="4 5">DSM 18346</strain>
    </source>
</reference>
<dbReference type="GO" id="GO:0016491">
    <property type="term" value="F:oxidoreductase activity"/>
    <property type="evidence" value="ECO:0007669"/>
    <property type="project" value="UniProtKB-KW"/>
</dbReference>
<dbReference type="PANTHER" id="PTHR43673:SF10">
    <property type="entry name" value="NADH DEHYDROGENASE_NAD(P)H NITROREDUCTASE XCC3605-RELATED"/>
    <property type="match status" value="1"/>
</dbReference>
<evidence type="ECO:0000313" key="4">
    <source>
        <dbReference type="EMBL" id="SDJ95317.1"/>
    </source>
</evidence>
<dbReference type="OrthoDB" id="9812105at2"/>
<dbReference type="Proteomes" id="UP000198718">
    <property type="component" value="Unassembled WGS sequence"/>
</dbReference>
<evidence type="ECO:0000313" key="5">
    <source>
        <dbReference type="Proteomes" id="UP000198718"/>
    </source>
</evidence>
<dbReference type="PANTHER" id="PTHR43673">
    <property type="entry name" value="NAD(P)H NITROREDUCTASE YDGI-RELATED"/>
    <property type="match status" value="1"/>
</dbReference>
<dbReference type="InterPro" id="IPR029479">
    <property type="entry name" value="Nitroreductase"/>
</dbReference>
<proteinExistence type="inferred from homology"/>
<evidence type="ECO:0000259" key="3">
    <source>
        <dbReference type="Pfam" id="PF00881"/>
    </source>
</evidence>
<keyword evidence="5" id="KW-1185">Reference proteome</keyword>
<organism evidence="4 5">
    <name type="scientific">Natronincola ferrireducens</name>
    <dbReference type="NCBI Taxonomy" id="393762"/>
    <lineage>
        <taxon>Bacteria</taxon>
        <taxon>Bacillati</taxon>
        <taxon>Bacillota</taxon>
        <taxon>Clostridia</taxon>
        <taxon>Peptostreptococcales</taxon>
        <taxon>Natronincolaceae</taxon>
        <taxon>Natronincola</taxon>
    </lineage>
</organism>
<dbReference type="EMBL" id="FNFP01000001">
    <property type="protein sequence ID" value="SDJ95317.1"/>
    <property type="molecule type" value="Genomic_DNA"/>
</dbReference>